<proteinExistence type="predicted"/>
<dbReference type="Pfam" id="PF26233">
    <property type="entry name" value="NicX"/>
    <property type="match status" value="1"/>
</dbReference>
<evidence type="ECO:0000313" key="2">
    <source>
        <dbReference type="Proteomes" id="UP001596119"/>
    </source>
</evidence>
<keyword evidence="1" id="KW-0645">Protease</keyword>
<organism evidence="1 2">
    <name type="scientific">Pseudonocardia lutea</name>
    <dbReference type="NCBI Taxonomy" id="2172015"/>
    <lineage>
        <taxon>Bacteria</taxon>
        <taxon>Bacillati</taxon>
        <taxon>Actinomycetota</taxon>
        <taxon>Actinomycetes</taxon>
        <taxon>Pseudonocardiales</taxon>
        <taxon>Pseudonocardiaceae</taxon>
        <taxon>Pseudonocardia</taxon>
    </lineage>
</organism>
<dbReference type="InterPro" id="IPR058739">
    <property type="entry name" value="NicX"/>
</dbReference>
<feature type="non-terminal residue" evidence="1">
    <location>
        <position position="145"/>
    </location>
</feature>
<name>A0ABW1I4K4_9PSEU</name>
<reference evidence="2" key="1">
    <citation type="journal article" date="2019" name="Int. J. Syst. Evol. Microbiol.">
        <title>The Global Catalogue of Microorganisms (GCM) 10K type strain sequencing project: providing services to taxonomists for standard genome sequencing and annotation.</title>
        <authorList>
            <consortium name="The Broad Institute Genomics Platform"/>
            <consortium name="The Broad Institute Genome Sequencing Center for Infectious Disease"/>
            <person name="Wu L."/>
            <person name="Ma J."/>
        </authorList>
    </citation>
    <scope>NUCLEOTIDE SEQUENCE [LARGE SCALE GENOMIC DNA]</scope>
    <source>
        <strain evidence="2">CGMCC 4.7397</strain>
    </source>
</reference>
<accession>A0ABW1I4K4</accession>
<sequence>MDQNLFNEICLQQLTLSGVHEGETVAVLTRGAERAEYADAFLWAVGKLGAQGFHLRLPAPVSASGAWAVGDSGLAGNRLAVEALKSVDMVVDCTFLLFSPEQFEIQGAGTRILTAVEPPALLARLMPTRELRERVEIGAELLAKA</sequence>
<keyword evidence="1" id="KW-0031">Aminopeptidase</keyword>
<dbReference type="Proteomes" id="UP001596119">
    <property type="component" value="Unassembled WGS sequence"/>
</dbReference>
<comment type="caution">
    <text evidence="1">The sequence shown here is derived from an EMBL/GenBank/DDBJ whole genome shotgun (WGS) entry which is preliminary data.</text>
</comment>
<gene>
    <name evidence="1" type="ORF">ACFQH9_02980</name>
</gene>
<dbReference type="GO" id="GO:0004177">
    <property type="term" value="F:aminopeptidase activity"/>
    <property type="evidence" value="ECO:0007669"/>
    <property type="project" value="UniProtKB-KW"/>
</dbReference>
<evidence type="ECO:0000313" key="1">
    <source>
        <dbReference type="EMBL" id="MFC5947239.1"/>
    </source>
</evidence>
<protein>
    <submittedName>
        <fullName evidence="1">Leucyl aminopeptidase</fullName>
    </submittedName>
</protein>
<keyword evidence="2" id="KW-1185">Reference proteome</keyword>
<dbReference type="EMBL" id="JBHSQK010000006">
    <property type="protein sequence ID" value="MFC5947239.1"/>
    <property type="molecule type" value="Genomic_DNA"/>
</dbReference>
<keyword evidence="1" id="KW-0378">Hydrolase</keyword>